<protein>
    <submittedName>
        <fullName evidence="2">Uncharacterized protein</fullName>
    </submittedName>
</protein>
<feature type="compositionally biased region" description="Polar residues" evidence="1">
    <location>
        <begin position="36"/>
        <end position="49"/>
    </location>
</feature>
<dbReference type="AlphaFoldDB" id="A0A080ZI64"/>
<feature type="region of interest" description="Disordered" evidence="1">
    <location>
        <begin position="106"/>
        <end position="395"/>
    </location>
</feature>
<evidence type="ECO:0000256" key="1">
    <source>
        <dbReference type="SAM" id="MobiDB-lite"/>
    </source>
</evidence>
<dbReference type="EMBL" id="ANJA01003038">
    <property type="protein sequence ID" value="ETO66325.1"/>
    <property type="molecule type" value="Genomic_DNA"/>
</dbReference>
<feature type="region of interest" description="Disordered" evidence="1">
    <location>
        <begin position="36"/>
        <end position="68"/>
    </location>
</feature>
<feature type="compositionally biased region" description="Low complexity" evidence="1">
    <location>
        <begin position="279"/>
        <end position="292"/>
    </location>
</feature>
<feature type="compositionally biased region" description="Polar residues" evidence="1">
    <location>
        <begin position="122"/>
        <end position="134"/>
    </location>
</feature>
<gene>
    <name evidence="2" type="ORF">F444_16457</name>
</gene>
<reference evidence="2 3" key="1">
    <citation type="submission" date="2013-11" db="EMBL/GenBank/DDBJ databases">
        <title>The Genome Sequence of Phytophthora parasitica P1976.</title>
        <authorList>
            <consortium name="The Broad Institute Genomics Platform"/>
            <person name="Russ C."/>
            <person name="Tyler B."/>
            <person name="Panabieres F."/>
            <person name="Shan W."/>
            <person name="Tripathy S."/>
            <person name="Grunwald N."/>
            <person name="Machado M."/>
            <person name="Johnson C.S."/>
            <person name="Walker B."/>
            <person name="Young S."/>
            <person name="Zeng Q."/>
            <person name="Gargeya S."/>
            <person name="Fitzgerald M."/>
            <person name="Haas B."/>
            <person name="Abouelleil A."/>
            <person name="Allen A.W."/>
            <person name="Alvarado L."/>
            <person name="Arachchi H.M."/>
            <person name="Berlin A.M."/>
            <person name="Chapman S.B."/>
            <person name="Gainer-Dewar J."/>
            <person name="Goldberg J."/>
            <person name="Griggs A."/>
            <person name="Gujja S."/>
            <person name="Hansen M."/>
            <person name="Howarth C."/>
            <person name="Imamovic A."/>
            <person name="Ireland A."/>
            <person name="Larimer J."/>
            <person name="McCowan C."/>
            <person name="Murphy C."/>
            <person name="Pearson M."/>
            <person name="Poon T.W."/>
            <person name="Priest M."/>
            <person name="Roberts A."/>
            <person name="Saif S."/>
            <person name="Shea T."/>
            <person name="Sisk P."/>
            <person name="Sykes S."/>
            <person name="Wortman J."/>
            <person name="Nusbaum C."/>
            <person name="Birren B."/>
        </authorList>
    </citation>
    <scope>NUCLEOTIDE SEQUENCE [LARGE SCALE GENOMIC DNA]</scope>
    <source>
        <strain evidence="2 3">P1976</strain>
    </source>
</reference>
<comment type="caution">
    <text evidence="2">The sequence shown here is derived from an EMBL/GenBank/DDBJ whole genome shotgun (WGS) entry which is preliminary data.</text>
</comment>
<organism evidence="2 3">
    <name type="scientific">Phytophthora nicotianae P1976</name>
    <dbReference type="NCBI Taxonomy" id="1317066"/>
    <lineage>
        <taxon>Eukaryota</taxon>
        <taxon>Sar</taxon>
        <taxon>Stramenopiles</taxon>
        <taxon>Oomycota</taxon>
        <taxon>Peronosporomycetes</taxon>
        <taxon>Peronosporales</taxon>
        <taxon>Peronosporaceae</taxon>
        <taxon>Phytophthora</taxon>
    </lineage>
</organism>
<dbReference type="OrthoDB" id="77317at2759"/>
<sequence length="395" mass="43588">MLQLPNRSVRAMTPPLDGNCAETGAAVAAPAIQTQLTEGAQTSAQSSEPSGVAATPEMSLAESEEEVDEMVEALEDLILEAYNNMQIDGEYIFLPDEVAEKLHRVAEQMEPQESGEEEQTENNTSAGEDSSSGDATARKAEDAEEKVPQLKATTDRPEPEQEKEQESENKPEQEMEKVGVQEQHTGEEEETRLRKVQALQAEAAKVREEKHKRQIPRVESSENIFTELAPVPEIDESASSGPPSPSPPHSRSHSGANTPKPRANAPASGIGHFPPPPLISLSSTPSSVAASPDQTGKSPASITPDQSGGSKRKGKVLTYEKRREAALKLKEDKKKRELRIRESARKQRENAKRQLEEVHQREMEEKRERVRRIREERLHRRTGKPATTKGTKKEG</sequence>
<evidence type="ECO:0000313" key="2">
    <source>
        <dbReference type="EMBL" id="ETO66325.1"/>
    </source>
</evidence>
<proteinExistence type="predicted"/>
<accession>A0A080ZI64</accession>
<feature type="compositionally biased region" description="Polar residues" evidence="1">
    <location>
        <begin position="293"/>
        <end position="309"/>
    </location>
</feature>
<name>A0A080ZI64_PHYNI</name>
<dbReference type="Proteomes" id="UP000028582">
    <property type="component" value="Unassembled WGS sequence"/>
</dbReference>
<feature type="compositionally biased region" description="Basic and acidic residues" evidence="1">
    <location>
        <begin position="136"/>
        <end position="179"/>
    </location>
</feature>
<evidence type="ECO:0000313" key="3">
    <source>
        <dbReference type="Proteomes" id="UP000028582"/>
    </source>
</evidence>
<feature type="compositionally biased region" description="Basic and acidic residues" evidence="1">
    <location>
        <begin position="318"/>
        <end position="378"/>
    </location>
</feature>